<feature type="region of interest" description="Disordered" evidence="1">
    <location>
        <begin position="44"/>
        <end position="96"/>
    </location>
</feature>
<evidence type="ECO:0000256" key="1">
    <source>
        <dbReference type="SAM" id="MobiDB-lite"/>
    </source>
</evidence>
<feature type="compositionally biased region" description="Polar residues" evidence="1">
    <location>
        <begin position="75"/>
        <end position="89"/>
    </location>
</feature>
<name>A0A1Y2GFC0_9FUNG</name>
<dbReference type="InterPro" id="IPR024368">
    <property type="entry name" value="Ecl1/2/3"/>
</dbReference>
<dbReference type="RefSeq" id="XP_021878792.1">
    <property type="nucleotide sequence ID" value="XM_022025061.1"/>
</dbReference>
<feature type="compositionally biased region" description="Low complexity" evidence="1">
    <location>
        <begin position="56"/>
        <end position="73"/>
    </location>
</feature>
<keyword evidence="3" id="KW-1185">Reference proteome</keyword>
<comment type="caution">
    <text evidence="2">The sequence shown here is derived from an EMBL/GenBank/DDBJ whole genome shotgun (WGS) entry which is preliminary data.</text>
</comment>
<dbReference type="OrthoDB" id="3599883at2759"/>
<proteinExistence type="predicted"/>
<dbReference type="AlphaFoldDB" id="A0A1Y2GFC0"/>
<evidence type="ECO:0000313" key="2">
    <source>
        <dbReference type="EMBL" id="ORZ09339.1"/>
    </source>
</evidence>
<evidence type="ECO:0000313" key="3">
    <source>
        <dbReference type="Proteomes" id="UP000193648"/>
    </source>
</evidence>
<dbReference type="GeneID" id="33566905"/>
<sequence>MDLNWCPVCEQHIPLAWESSLYCSERCKNADALASSSIGGYPTEMPSFSRGSQKKSMTSSTSPSYSPLSSPSLIGINSTPATTASNNMYPSPPTSPMGNYIYNKTSGHGRISPPLFTLDQPAVTPAYDLQLRRKSTTTVVAPQYAVPSKKGFFL</sequence>
<reference evidence="2 3" key="1">
    <citation type="submission" date="2016-07" db="EMBL/GenBank/DDBJ databases">
        <title>Pervasive Adenine N6-methylation of Active Genes in Fungi.</title>
        <authorList>
            <consortium name="DOE Joint Genome Institute"/>
            <person name="Mondo S.J."/>
            <person name="Dannebaum R.O."/>
            <person name="Kuo R.C."/>
            <person name="Labutti K."/>
            <person name="Haridas S."/>
            <person name="Kuo A."/>
            <person name="Salamov A."/>
            <person name="Ahrendt S.R."/>
            <person name="Lipzen A."/>
            <person name="Sullivan W."/>
            <person name="Andreopoulos W.B."/>
            <person name="Clum A."/>
            <person name="Lindquist E."/>
            <person name="Daum C."/>
            <person name="Ramamoorthy G.K."/>
            <person name="Gryganskyi A."/>
            <person name="Culley D."/>
            <person name="Magnuson J.K."/>
            <person name="James T.Y."/>
            <person name="O'Malley M.A."/>
            <person name="Stajich J.E."/>
            <person name="Spatafora J.W."/>
            <person name="Visel A."/>
            <person name="Grigoriev I.V."/>
        </authorList>
    </citation>
    <scope>NUCLEOTIDE SEQUENCE [LARGE SCALE GENOMIC DNA]</scope>
    <source>
        <strain evidence="2 3">NRRL 3116</strain>
    </source>
</reference>
<protein>
    <submittedName>
        <fullName evidence="2">Uncharacterized protein</fullName>
    </submittedName>
</protein>
<dbReference type="EMBL" id="MCFF01000034">
    <property type="protein sequence ID" value="ORZ09339.1"/>
    <property type="molecule type" value="Genomic_DNA"/>
</dbReference>
<organism evidence="2 3">
    <name type="scientific">Lobosporangium transversale</name>
    <dbReference type="NCBI Taxonomy" id="64571"/>
    <lineage>
        <taxon>Eukaryota</taxon>
        <taxon>Fungi</taxon>
        <taxon>Fungi incertae sedis</taxon>
        <taxon>Mucoromycota</taxon>
        <taxon>Mortierellomycotina</taxon>
        <taxon>Mortierellomycetes</taxon>
        <taxon>Mortierellales</taxon>
        <taxon>Mortierellaceae</taxon>
        <taxon>Lobosporangium</taxon>
    </lineage>
</organism>
<accession>A0A1Y2GFC0</accession>
<dbReference type="Proteomes" id="UP000193648">
    <property type="component" value="Unassembled WGS sequence"/>
</dbReference>
<dbReference type="InParanoid" id="A0A1Y2GFC0"/>
<dbReference type="Pfam" id="PF12855">
    <property type="entry name" value="Ecl1"/>
    <property type="match status" value="1"/>
</dbReference>
<gene>
    <name evidence="2" type="ORF">BCR41DRAFT_358555</name>
</gene>